<dbReference type="SUPFAM" id="SSF56219">
    <property type="entry name" value="DNase I-like"/>
    <property type="match status" value="1"/>
</dbReference>
<gene>
    <name evidence="2" type="ORF">P8609_07115</name>
</gene>
<dbReference type="Gene3D" id="3.60.10.10">
    <property type="entry name" value="Endonuclease/exonuclease/phosphatase"/>
    <property type="match status" value="1"/>
</dbReference>
<keyword evidence="2" id="KW-0255">Endonuclease</keyword>
<feature type="domain" description="Endonuclease/exonuclease/phosphatase" evidence="1">
    <location>
        <begin position="51"/>
        <end position="282"/>
    </location>
</feature>
<dbReference type="Pfam" id="PF03372">
    <property type="entry name" value="Exo_endo_phos"/>
    <property type="match status" value="1"/>
</dbReference>
<protein>
    <submittedName>
        <fullName evidence="2">Endonuclease/exonuclease/phosphatase family protein</fullName>
    </submittedName>
</protein>
<keyword evidence="3" id="KW-1185">Reference proteome</keyword>
<dbReference type="InterPro" id="IPR005135">
    <property type="entry name" value="Endo/exonuclease/phosphatase"/>
</dbReference>
<name>A0ABU1CC86_9GAMM</name>
<dbReference type="PANTHER" id="PTHR14859">
    <property type="entry name" value="CALCOFLUOR WHITE HYPERSENSITIVE PROTEIN PRECURSOR"/>
    <property type="match status" value="1"/>
</dbReference>
<dbReference type="InterPro" id="IPR036691">
    <property type="entry name" value="Endo/exonu/phosph_ase_sf"/>
</dbReference>
<evidence type="ECO:0000259" key="1">
    <source>
        <dbReference type="Pfam" id="PF03372"/>
    </source>
</evidence>
<organism evidence="2 3">
    <name type="scientific">Lysobacter arvi</name>
    <dbReference type="NCBI Taxonomy" id="3038776"/>
    <lineage>
        <taxon>Bacteria</taxon>
        <taxon>Pseudomonadati</taxon>
        <taxon>Pseudomonadota</taxon>
        <taxon>Gammaproteobacteria</taxon>
        <taxon>Lysobacterales</taxon>
        <taxon>Lysobacteraceae</taxon>
        <taxon>Lysobacter</taxon>
    </lineage>
</organism>
<proteinExistence type="predicted"/>
<dbReference type="Proteomes" id="UP001233535">
    <property type="component" value="Unassembled WGS sequence"/>
</dbReference>
<dbReference type="GO" id="GO:0004519">
    <property type="term" value="F:endonuclease activity"/>
    <property type="evidence" value="ECO:0007669"/>
    <property type="project" value="UniProtKB-KW"/>
</dbReference>
<comment type="caution">
    <text evidence="2">The sequence shown here is derived from an EMBL/GenBank/DDBJ whole genome shotgun (WGS) entry which is preliminary data.</text>
</comment>
<evidence type="ECO:0000313" key="3">
    <source>
        <dbReference type="Proteomes" id="UP001233535"/>
    </source>
</evidence>
<sequence>MSPAFAQRGRTVPRAVLVRRIAECLIGATLLVLTGCVSRPVGDDTPRLEIVTLNLWHDREDWPQRQAMIEAELRRLQPDAILLQEVLQDEALPNQATTLARRLGYHAFFVSVDPVGRARRYGNAILTRAPATQRGFRRLDPHEAYRIAGWVRTTVRGRQVNLYVVHLDFEDRSGATRARQIADLLSFVDATQGDAPTVIGGDFNVTANAPELARLRERFDDAYAAAHPGIAVEDIAHATLNPRFNPPARIDRVYAGKGAFARPEARRILDAPDAQGRWASDHYGVWTRLRFAPRESAER</sequence>
<keyword evidence="2" id="KW-0378">Hydrolase</keyword>
<evidence type="ECO:0000313" key="2">
    <source>
        <dbReference type="EMBL" id="MDR0182740.1"/>
    </source>
</evidence>
<dbReference type="InterPro" id="IPR051916">
    <property type="entry name" value="GPI-anchor_lipid_remodeler"/>
</dbReference>
<accession>A0ABU1CC86</accession>
<dbReference type="EMBL" id="JARUHG010000001">
    <property type="protein sequence ID" value="MDR0182740.1"/>
    <property type="molecule type" value="Genomic_DNA"/>
</dbReference>
<reference evidence="2 3" key="1">
    <citation type="submission" date="2023-04" db="EMBL/GenBank/DDBJ databases">
        <title>Lysobacter sp. strain UC isolated from soil sample.</title>
        <authorList>
            <person name="Choksket S."/>
            <person name="Harshvardhan F."/>
            <person name="Rana R."/>
            <person name="Patil P.B."/>
            <person name="Korpole S."/>
        </authorList>
    </citation>
    <scope>NUCLEOTIDE SEQUENCE [LARGE SCALE GENOMIC DNA]</scope>
    <source>
        <strain evidence="2 3">UC</strain>
    </source>
</reference>
<dbReference type="PANTHER" id="PTHR14859:SF15">
    <property type="entry name" value="ENDONUCLEASE_EXONUCLEASE_PHOSPHATASE DOMAIN-CONTAINING PROTEIN"/>
    <property type="match status" value="1"/>
</dbReference>
<keyword evidence="2" id="KW-0540">Nuclease</keyword>